<dbReference type="AlphaFoldDB" id="K6XV84"/>
<accession>K6XV84</accession>
<dbReference type="Gene3D" id="3.40.50.1820">
    <property type="entry name" value="alpha/beta hydrolase"/>
    <property type="match status" value="1"/>
</dbReference>
<feature type="domain" description="AB hydrolase-1" evidence="1">
    <location>
        <begin position="72"/>
        <end position="321"/>
    </location>
</feature>
<evidence type="ECO:0000259" key="1">
    <source>
        <dbReference type="Pfam" id="PF00561"/>
    </source>
</evidence>
<dbReference type="EMBL" id="BAHE01000061">
    <property type="protein sequence ID" value="GAC02780.1"/>
    <property type="molecule type" value="Genomic_DNA"/>
</dbReference>
<dbReference type="Pfam" id="PF00561">
    <property type="entry name" value="Abhydrolase_1"/>
    <property type="match status" value="1"/>
</dbReference>
<protein>
    <submittedName>
        <fullName evidence="2">Putative hydrolase</fullName>
    </submittedName>
</protein>
<gene>
    <name evidence="2" type="ORF">GONAM_61_00160</name>
</gene>
<keyword evidence="3" id="KW-1185">Reference proteome</keyword>
<dbReference type="Proteomes" id="UP000035058">
    <property type="component" value="Unassembled WGS sequence"/>
</dbReference>
<comment type="caution">
    <text evidence="2">The sequence shown here is derived from an EMBL/GenBank/DDBJ whole genome shotgun (WGS) entry which is preliminary data.</text>
</comment>
<dbReference type="InterPro" id="IPR000073">
    <property type="entry name" value="AB_hydrolase_1"/>
</dbReference>
<dbReference type="PANTHER" id="PTHR43798">
    <property type="entry name" value="MONOACYLGLYCEROL LIPASE"/>
    <property type="match status" value="1"/>
</dbReference>
<dbReference type="SUPFAM" id="SSF53474">
    <property type="entry name" value="alpha/beta-Hydrolases"/>
    <property type="match status" value="1"/>
</dbReference>
<dbReference type="PRINTS" id="PR00111">
    <property type="entry name" value="ABHYDROLASE"/>
</dbReference>
<dbReference type="InterPro" id="IPR029058">
    <property type="entry name" value="AB_hydrolase_fold"/>
</dbReference>
<organism evidence="2 3">
    <name type="scientific">Gordonia namibiensis NBRC 108229</name>
    <dbReference type="NCBI Taxonomy" id="1208314"/>
    <lineage>
        <taxon>Bacteria</taxon>
        <taxon>Bacillati</taxon>
        <taxon>Actinomycetota</taxon>
        <taxon>Actinomycetes</taxon>
        <taxon>Mycobacteriales</taxon>
        <taxon>Gordoniaceae</taxon>
        <taxon>Gordonia</taxon>
    </lineage>
</organism>
<dbReference type="InterPro" id="IPR050266">
    <property type="entry name" value="AB_hydrolase_sf"/>
</dbReference>
<evidence type="ECO:0000313" key="2">
    <source>
        <dbReference type="EMBL" id="GAC02780.1"/>
    </source>
</evidence>
<dbReference type="RefSeq" id="WP_006868909.1">
    <property type="nucleotide sequence ID" value="NZ_BAHE01000061.1"/>
</dbReference>
<dbReference type="GO" id="GO:0016787">
    <property type="term" value="F:hydrolase activity"/>
    <property type="evidence" value="ECO:0007669"/>
    <property type="project" value="UniProtKB-KW"/>
</dbReference>
<sequence>MNAGGALRTARLAEAQSMLTGLVRPAEARRRLRSRQFADAMFNSREPERATWALTDDGARLRVHHYGSPDAPVLVLVHGWSCCIEYWNPQINALAERYHVIAYDQRGHGESMWGKRRFDADVLADDLHTVVDQAVPRDSKAVFVGHSMGGITVQAWAHRHPDQVEERAAALVLANTTWGGIAAETRVLPFLNSMFKAPIWLGQAALSVPFPFPGGRFARSLVRTRILNGRSATADHAEFVLSMSRSCNPVARAKAAVALIELALGPVGAEAITVPTTVIGGRHDLLLPHAMTQRIAHTLSIRGYLDQLVVLDTGHASNIEAAEDFTAEIDRVMYSFSTPTELTELEDAAS</sequence>
<reference evidence="2 3" key="1">
    <citation type="submission" date="2012-08" db="EMBL/GenBank/DDBJ databases">
        <title>Whole genome shotgun sequence of Gordonia namibiensis NBRC 108229.</title>
        <authorList>
            <person name="Isaki-Nakamura S."/>
            <person name="Hosoyama A."/>
            <person name="Tsuchikane K."/>
            <person name="Katsumata H."/>
            <person name="Baba S."/>
            <person name="Yamazaki S."/>
            <person name="Fujita N."/>
        </authorList>
    </citation>
    <scope>NUCLEOTIDE SEQUENCE [LARGE SCALE GENOMIC DNA]</scope>
    <source>
        <strain evidence="2 3">NBRC 108229</strain>
    </source>
</reference>
<keyword evidence="2" id="KW-0378">Hydrolase</keyword>
<evidence type="ECO:0000313" key="3">
    <source>
        <dbReference type="Proteomes" id="UP000035058"/>
    </source>
</evidence>
<proteinExistence type="predicted"/>
<name>K6XV84_9ACTN</name>